<reference evidence="1 2" key="1">
    <citation type="submission" date="2020-08" db="EMBL/GenBank/DDBJ databases">
        <title>Genomic Encyclopedia of Type Strains, Phase IV (KMG-IV): sequencing the most valuable type-strain genomes for metagenomic binning, comparative biology and taxonomic classification.</title>
        <authorList>
            <person name="Goeker M."/>
        </authorList>
    </citation>
    <scope>NUCLEOTIDE SEQUENCE [LARGE SCALE GENOMIC DNA]</scope>
    <source>
        <strain evidence="1 2">DSM 25897</strain>
    </source>
</reference>
<evidence type="ECO:0000313" key="2">
    <source>
        <dbReference type="Proteomes" id="UP000519004"/>
    </source>
</evidence>
<organism evidence="1 2">
    <name type="scientific">Rehaibacterium terrae</name>
    <dbReference type="NCBI Taxonomy" id="1341696"/>
    <lineage>
        <taxon>Bacteria</taxon>
        <taxon>Pseudomonadati</taxon>
        <taxon>Pseudomonadota</taxon>
        <taxon>Gammaproteobacteria</taxon>
        <taxon>Lysobacterales</taxon>
        <taxon>Lysobacteraceae</taxon>
        <taxon>Rehaibacterium</taxon>
    </lineage>
</organism>
<dbReference type="AlphaFoldDB" id="A0A7W7Y0K2"/>
<sequence length="249" mass="27992">MAADARKTLWIDLSRGYQLRCDGPALRVQAESGQSSWVPWHRLALLILEGRGEIGTDVLIMAARHGVRLRVMSAGQSVCDLEPAEPIVDPLDAQWDELLENPDWRRSWAAFRLRQTLWAVARAVGRPIRLDLALFLRQPGALAARIGLSPAAACDALRHLTASFKLDARCLLLDAGWSVARLRRPRPGPDLSGYLRRQFAYEALGLWRSTGIPDVPSRWHARHRERFLARGRSSIDGALRWLADITCLR</sequence>
<dbReference type="Proteomes" id="UP000519004">
    <property type="component" value="Unassembled WGS sequence"/>
</dbReference>
<comment type="caution">
    <text evidence="1">The sequence shown here is derived from an EMBL/GenBank/DDBJ whole genome shotgun (WGS) entry which is preliminary data.</text>
</comment>
<name>A0A7W7Y0K2_9GAMM</name>
<evidence type="ECO:0000313" key="1">
    <source>
        <dbReference type="EMBL" id="MBB5015879.1"/>
    </source>
</evidence>
<accession>A0A7W7Y0K2</accession>
<gene>
    <name evidence="1" type="ORF">HNQ58_001789</name>
</gene>
<proteinExistence type="predicted"/>
<keyword evidence="2" id="KW-1185">Reference proteome</keyword>
<dbReference type="EMBL" id="JACHHX010000011">
    <property type="protein sequence ID" value="MBB5015879.1"/>
    <property type="molecule type" value="Genomic_DNA"/>
</dbReference>
<dbReference type="RefSeq" id="WP_183948552.1">
    <property type="nucleotide sequence ID" value="NZ_JACHHX010000011.1"/>
</dbReference>
<protein>
    <submittedName>
        <fullName evidence="1">Uncharacterized protein</fullName>
    </submittedName>
</protein>